<dbReference type="AlphaFoldDB" id="A0AAD8EIW7"/>
<evidence type="ECO:0000313" key="1">
    <source>
        <dbReference type="EMBL" id="KAJ9591237.1"/>
    </source>
</evidence>
<accession>A0AAD8EIW7</accession>
<reference evidence="1" key="1">
    <citation type="journal article" date="2023" name="IScience">
        <title>Live-bearing cockroach genome reveals convergent evolutionary mechanisms linked to viviparity in insects and beyond.</title>
        <authorList>
            <person name="Fouks B."/>
            <person name="Harrison M.C."/>
            <person name="Mikhailova A.A."/>
            <person name="Marchal E."/>
            <person name="English S."/>
            <person name="Carruthers M."/>
            <person name="Jennings E.C."/>
            <person name="Chiamaka E.L."/>
            <person name="Frigard R.A."/>
            <person name="Pippel M."/>
            <person name="Attardo G.M."/>
            <person name="Benoit J.B."/>
            <person name="Bornberg-Bauer E."/>
            <person name="Tobe S.S."/>
        </authorList>
    </citation>
    <scope>NUCLEOTIDE SEQUENCE</scope>
    <source>
        <strain evidence="1">Stay&amp;Tobe</strain>
    </source>
</reference>
<feature type="non-terminal residue" evidence="1">
    <location>
        <position position="1"/>
    </location>
</feature>
<gene>
    <name evidence="1" type="ORF">L9F63_002243</name>
</gene>
<reference evidence="1" key="2">
    <citation type="submission" date="2023-05" db="EMBL/GenBank/DDBJ databases">
        <authorList>
            <person name="Fouks B."/>
        </authorList>
    </citation>
    <scope>NUCLEOTIDE SEQUENCE</scope>
    <source>
        <strain evidence="1">Stay&amp;Tobe</strain>
        <tissue evidence="1">Testes</tissue>
    </source>
</reference>
<feature type="non-terminal residue" evidence="1">
    <location>
        <position position="50"/>
    </location>
</feature>
<evidence type="ECO:0000313" key="2">
    <source>
        <dbReference type="Proteomes" id="UP001233999"/>
    </source>
</evidence>
<comment type="caution">
    <text evidence="1">The sequence shown here is derived from an EMBL/GenBank/DDBJ whole genome shotgun (WGS) entry which is preliminary data.</text>
</comment>
<keyword evidence="2" id="KW-1185">Reference proteome</keyword>
<organism evidence="1 2">
    <name type="scientific">Diploptera punctata</name>
    <name type="common">Pacific beetle cockroach</name>
    <dbReference type="NCBI Taxonomy" id="6984"/>
    <lineage>
        <taxon>Eukaryota</taxon>
        <taxon>Metazoa</taxon>
        <taxon>Ecdysozoa</taxon>
        <taxon>Arthropoda</taxon>
        <taxon>Hexapoda</taxon>
        <taxon>Insecta</taxon>
        <taxon>Pterygota</taxon>
        <taxon>Neoptera</taxon>
        <taxon>Polyneoptera</taxon>
        <taxon>Dictyoptera</taxon>
        <taxon>Blattodea</taxon>
        <taxon>Blaberoidea</taxon>
        <taxon>Blaberidae</taxon>
        <taxon>Diplopterinae</taxon>
        <taxon>Diploptera</taxon>
    </lineage>
</organism>
<dbReference type="EMBL" id="JASPKZ010003881">
    <property type="protein sequence ID" value="KAJ9591237.1"/>
    <property type="molecule type" value="Genomic_DNA"/>
</dbReference>
<name>A0AAD8EIW7_DIPPU</name>
<proteinExistence type="predicted"/>
<protein>
    <submittedName>
        <fullName evidence="1">Uncharacterized protein</fullName>
    </submittedName>
</protein>
<sequence length="50" mass="5948">SHVLFLYKHVCTTLRQQLRLLLKRVILWVECLNALDKIYSRGIIVKLPDK</sequence>
<dbReference type="Proteomes" id="UP001233999">
    <property type="component" value="Unassembled WGS sequence"/>
</dbReference>